<evidence type="ECO:0000313" key="1">
    <source>
        <dbReference type="EMBL" id="MBB5327650.1"/>
    </source>
</evidence>
<dbReference type="SUPFAM" id="SSF55298">
    <property type="entry name" value="YjgF-like"/>
    <property type="match status" value="1"/>
</dbReference>
<dbReference type="EMBL" id="JACHEB010000002">
    <property type="protein sequence ID" value="MBB5327650.1"/>
    <property type="molecule type" value="Genomic_DNA"/>
</dbReference>
<name>A0A9X0QCC0_9BACT</name>
<dbReference type="InterPro" id="IPR035959">
    <property type="entry name" value="RutC-like_sf"/>
</dbReference>
<dbReference type="Pfam" id="PF01042">
    <property type="entry name" value="Ribonuc_L-PSP"/>
    <property type="match status" value="1"/>
</dbReference>
<dbReference type="Gene3D" id="3.30.1330.40">
    <property type="entry name" value="RutC-like"/>
    <property type="match status" value="1"/>
</dbReference>
<gene>
    <name evidence="1" type="ORF">HDF14_001255</name>
</gene>
<dbReference type="GO" id="GO:0019239">
    <property type="term" value="F:deaminase activity"/>
    <property type="evidence" value="ECO:0007669"/>
    <property type="project" value="TreeGrafter"/>
</dbReference>
<accession>A0A9X0QCC0</accession>
<sequence length="132" mass="14626">MTRKNTIHDIGVAKHIGNYSDAVESASPGRMLFLSGTPGLAPDGKLPKTFEEQAEQAWKNVFALLDLAVMGPEHLVKISQYLVRSEDLPLYPPIRNKWLKDHRPASMLVIVPALVRPDILIEIEAYAVAPTD</sequence>
<proteinExistence type="predicted"/>
<evidence type="ECO:0000313" key="2">
    <source>
        <dbReference type="Proteomes" id="UP000535182"/>
    </source>
</evidence>
<comment type="caution">
    <text evidence="1">The sequence shown here is derived from an EMBL/GenBank/DDBJ whole genome shotgun (WGS) entry which is preliminary data.</text>
</comment>
<dbReference type="RefSeq" id="WP_183974489.1">
    <property type="nucleotide sequence ID" value="NZ_JACHEB010000002.1"/>
</dbReference>
<keyword evidence="2" id="KW-1185">Reference proteome</keyword>
<dbReference type="GO" id="GO:0005829">
    <property type="term" value="C:cytosol"/>
    <property type="evidence" value="ECO:0007669"/>
    <property type="project" value="TreeGrafter"/>
</dbReference>
<dbReference type="AlphaFoldDB" id="A0A9X0QCC0"/>
<reference evidence="1 2" key="1">
    <citation type="submission" date="2020-08" db="EMBL/GenBank/DDBJ databases">
        <title>Genomic Encyclopedia of Type Strains, Phase IV (KMG-V): Genome sequencing to study the core and pangenomes of soil and plant-associated prokaryotes.</title>
        <authorList>
            <person name="Whitman W."/>
        </authorList>
    </citation>
    <scope>NUCLEOTIDE SEQUENCE [LARGE SCALE GENOMIC DNA]</scope>
    <source>
        <strain evidence="1 2">X5P2</strain>
    </source>
</reference>
<dbReference type="Proteomes" id="UP000535182">
    <property type="component" value="Unassembled WGS sequence"/>
</dbReference>
<dbReference type="InterPro" id="IPR006175">
    <property type="entry name" value="YjgF/YER057c/UK114"/>
</dbReference>
<dbReference type="PANTHER" id="PTHR11803:SF39">
    <property type="entry name" value="2-IMINOBUTANOATE_2-IMINOPROPANOATE DEAMINASE"/>
    <property type="match status" value="1"/>
</dbReference>
<organism evidence="1 2">
    <name type="scientific">Tunturiibacter gelidiferens</name>
    <dbReference type="NCBI Taxonomy" id="3069689"/>
    <lineage>
        <taxon>Bacteria</taxon>
        <taxon>Pseudomonadati</taxon>
        <taxon>Acidobacteriota</taxon>
        <taxon>Terriglobia</taxon>
        <taxon>Terriglobales</taxon>
        <taxon>Acidobacteriaceae</taxon>
        <taxon>Tunturiibacter</taxon>
    </lineage>
</organism>
<dbReference type="PANTHER" id="PTHR11803">
    <property type="entry name" value="2-IMINOBUTANOATE/2-IMINOPROPANOATE DEAMINASE RIDA"/>
    <property type="match status" value="1"/>
</dbReference>
<protein>
    <submittedName>
        <fullName evidence="1">Enamine deaminase RidA (YjgF/YER057c/UK114 family)</fullName>
    </submittedName>
</protein>
<dbReference type="CDD" id="cd00448">
    <property type="entry name" value="YjgF_YER057c_UK114_family"/>
    <property type="match status" value="1"/>
</dbReference>